<dbReference type="Proteomes" id="UP000216533">
    <property type="component" value="Unassembled WGS sequence"/>
</dbReference>
<evidence type="ECO:0000313" key="2">
    <source>
        <dbReference type="Proteomes" id="UP000216533"/>
    </source>
</evidence>
<evidence type="ECO:0000313" key="1">
    <source>
        <dbReference type="EMBL" id="OYN87596.1"/>
    </source>
</evidence>
<name>A0A255E7U2_9ACTN</name>
<dbReference type="AlphaFoldDB" id="A0A255E7U2"/>
<reference evidence="1 2" key="1">
    <citation type="submission" date="2017-07" db="EMBL/GenBank/DDBJ databases">
        <title>Draft whole genome sequences of clinical Proprionibacteriaceae strains.</title>
        <authorList>
            <person name="Bernier A.-M."/>
            <person name="Bernard K."/>
            <person name="Domingo M.-C."/>
        </authorList>
    </citation>
    <scope>NUCLEOTIDE SEQUENCE [LARGE SCALE GENOMIC DNA]</scope>
    <source>
        <strain evidence="1 2">NML 160184</strain>
    </source>
</reference>
<sequence length="337" mass="36305">MQPMTALEAETLLDYYETFARVETGSSAIYSAWAAGVAQDEEVLALLLALPRPKRQANLLFAAARHLGAPEGGYAALRSWLLEHWAATRQLMLARSTQTNEAGRCATLLPALAQIPGPLALIEVGASAGLCLYPDRYSYRYSTTNQRHPGTIRLDPPHGPSAVVIDCALTNASAPEHLPEVAWRRGIDLNPLDITDPEDQAWLRSLVWPEHESRRQRLLTATAAAAADPPRLVRGDLLEAIEALLARVPAGTTPVVFHSAVLAYVNAETRNHFASLMQSRTDAVWISNEGAAVLPTVHDQLRARGVDAAGRFVLAVDGVAQALTGPHGQSYEGLPAA</sequence>
<dbReference type="InterPro" id="IPR011200">
    <property type="entry name" value="UCP012608"/>
</dbReference>
<evidence type="ECO:0008006" key="3">
    <source>
        <dbReference type="Google" id="ProtNLM"/>
    </source>
</evidence>
<dbReference type="EMBL" id="NMVI01000016">
    <property type="protein sequence ID" value="OYN87596.1"/>
    <property type="molecule type" value="Genomic_DNA"/>
</dbReference>
<accession>A0A255E7U2</accession>
<comment type="caution">
    <text evidence="1">The sequence shown here is derived from an EMBL/GenBank/DDBJ whole genome shotgun (WGS) entry which is preliminary data.</text>
</comment>
<protein>
    <recommendedName>
        <fullName evidence="3">DUF2332 domain-containing protein</fullName>
    </recommendedName>
</protein>
<dbReference type="Pfam" id="PF10094">
    <property type="entry name" value="DUF2332"/>
    <property type="match status" value="1"/>
</dbReference>
<gene>
    <name evidence="1" type="ORF">CGZ92_07800</name>
</gene>
<proteinExistence type="predicted"/>
<organism evidence="1 2">
    <name type="scientific">Parenemella sanctibonifatiensis</name>
    <dbReference type="NCBI Taxonomy" id="2016505"/>
    <lineage>
        <taxon>Bacteria</taxon>
        <taxon>Bacillati</taxon>
        <taxon>Actinomycetota</taxon>
        <taxon>Actinomycetes</taxon>
        <taxon>Propionibacteriales</taxon>
        <taxon>Propionibacteriaceae</taxon>
        <taxon>Parenemella</taxon>
    </lineage>
</organism>